<dbReference type="GO" id="GO:0004222">
    <property type="term" value="F:metalloendopeptidase activity"/>
    <property type="evidence" value="ECO:0007669"/>
    <property type="project" value="InterPro"/>
</dbReference>
<dbReference type="InterPro" id="IPR000642">
    <property type="entry name" value="Peptidase_M41"/>
</dbReference>
<dbReference type="InterPro" id="IPR037219">
    <property type="entry name" value="Peptidase_M41-like"/>
</dbReference>
<dbReference type="SMART" id="SM00382">
    <property type="entry name" value="AAA"/>
    <property type="match status" value="2"/>
</dbReference>
<dbReference type="Pfam" id="PF01434">
    <property type="entry name" value="Peptidase_M41"/>
    <property type="match status" value="1"/>
</dbReference>
<dbReference type="Pfam" id="PF07724">
    <property type="entry name" value="AAA_2"/>
    <property type="match status" value="1"/>
</dbReference>
<dbReference type="GO" id="GO:0005524">
    <property type="term" value="F:ATP binding"/>
    <property type="evidence" value="ECO:0007669"/>
    <property type="project" value="UniProtKB-KW"/>
</dbReference>
<proteinExistence type="predicted"/>
<dbReference type="Gene3D" id="1.10.8.60">
    <property type="match status" value="1"/>
</dbReference>
<gene>
    <name evidence="5" type="ORF">RJ45_11410</name>
</gene>
<dbReference type="InterPro" id="IPR027417">
    <property type="entry name" value="P-loop_NTPase"/>
</dbReference>
<dbReference type="Gene3D" id="3.40.50.300">
    <property type="entry name" value="P-loop containing nucleotide triphosphate hydrolases"/>
    <property type="match status" value="2"/>
</dbReference>
<evidence type="ECO:0000256" key="3">
    <source>
        <dbReference type="ARBA" id="ARBA00023054"/>
    </source>
</evidence>
<accession>A0A0B9GXS2</accession>
<evidence type="ECO:0000256" key="1">
    <source>
        <dbReference type="ARBA" id="ARBA00022741"/>
    </source>
</evidence>
<protein>
    <recommendedName>
        <fullName evidence="4">AAA+ ATPase domain-containing protein</fullName>
    </recommendedName>
</protein>
<dbReference type="InterPro" id="IPR003593">
    <property type="entry name" value="AAA+_ATPase"/>
</dbReference>
<dbReference type="Pfam" id="PF00004">
    <property type="entry name" value="AAA"/>
    <property type="match status" value="1"/>
</dbReference>
<dbReference type="PANTHER" id="PTHR23076">
    <property type="entry name" value="METALLOPROTEASE M41 FTSH"/>
    <property type="match status" value="1"/>
</dbReference>
<dbReference type="Gene3D" id="1.20.58.760">
    <property type="entry name" value="Peptidase M41"/>
    <property type="match status" value="1"/>
</dbReference>
<keyword evidence="1" id="KW-0547">Nucleotide-binding</keyword>
<name>A0A0B9GXS2_9GAMM</name>
<comment type="caution">
    <text evidence="5">The sequence shown here is derived from an EMBL/GenBank/DDBJ whole genome shotgun (WGS) entry which is preliminary data.</text>
</comment>
<sequence length="1263" mass="141509">MNNINLTEKFLGNVKIVFDEKKLSTDIVSSEWAFLPMIFLVLDKVIGDESARLLYDYDLVADSESLFGFKVSFYEVHRPDLVNEVIDAIGGVNSIKHNFDFESDYFENGFQIKTFSNEIKKKLNKLKNGRKVEADRELKFIFERFPLAEHFEERSKEFNIKERYSRIDTLGKSLLDEIAVVALADYMHKNLESDVLSLCEKGINLKADLKLVLAASLNHPEMMKSLSKRFNCPHYKIAFEQSVYDAREVLSKIAETRSVCNSSSNSKTWYQVAKSMAPNLLFDEAVANCFAVSVEDDVLVFDKLVTNLFLLGDALVEYMNSSNTVKNHGISSAFSGKKIENRLNETVIGQHKAVEDVARGYVTSCIEQSVGPRFIYTFAGPSGVGKTFLAEQLKGSLNELDHAGYDFNVFNMELCADHQDDKKLFGSGIQFADASMGMLTSCVRAQPRQILLFDEIEKAHPRVIQSLLTVLDSGKVKDNTSQEVVDFSQSIVIFTTNLGHELIEMNPQDREICIFDVLKTSRDNVHDKTLLPEFVNRLAKGASVYFNALLPHHFIKMVERQIAESESVPSDIEYIWPETFPGFLLKSVASNLSVRSVKARLAKFKSDILDKSLPYLSEDDFSATLNISVEQQHEQRLNVTLVDDCSAVFDKLNKLGSEHQINRANTLDTLTLSQLGVGSDVLLIKLDLLVEMGLDLKYIHTELKLDKRIPIFTFSSNSKLADWSLPYECCDIRCHFSLNERLNEEDLAEMYSTLSYYSSGELALSKMKRRGEQLDYRIKVMPTSEKLDICFVPLAVKQSIASEDLREGELFQRELPKTKMDEVIGLDRAKWKLNKAIGWLNNPDLLQRAGVKMPSGYLFSGPPGNGKTLLAKAVAGESELPFFSVSASELVCSYAGGTAKNIRRLFAMARKYAPAIIYLDEIDAIAGKRKNGTSQDKEWSLAVNTLLVEMDGFEVGESPVFVIASTNHPDLLDDAVLRPGRFDEVIECDLPDSKARRVFFERFVESHQVETTGAMIDSFVASTSGMSAADIDQTLRETLYRTVVENQPLSVKAMSEALIEVCYGKASDTVRLDASEKQRIAYHEAGHLLVSHLLLPEKNIDFVTIEPRNQKLGFVAIRARDEYKSQSTRSIKHQLEVLLAGRAAEKALFVDEQAVSCGASNDIAEATKLARYAVYQAGLDTCIGPVNVEVLSGGSAGCEVDKKAQEAVSQWLNEAQDNVSRRISDNRAKLDFIASQLIDKESLNAPEIRALLNRMEIHIQQAV</sequence>
<dbReference type="PANTHER" id="PTHR23076:SF97">
    <property type="entry name" value="ATP-DEPENDENT ZINC METALLOPROTEASE YME1L1"/>
    <property type="match status" value="1"/>
</dbReference>
<reference evidence="5 6" key="1">
    <citation type="submission" date="2014-12" db="EMBL/GenBank/DDBJ databases">
        <title>Genome sequencing of Photobacterium gaetbulicola AD005a.</title>
        <authorList>
            <person name="Adrian T.G.S."/>
            <person name="Chan K.G."/>
        </authorList>
    </citation>
    <scope>NUCLEOTIDE SEQUENCE [LARGE SCALE GENOMIC DNA]</scope>
    <source>
        <strain evidence="5 6">AD005a</strain>
    </source>
</reference>
<dbReference type="PRINTS" id="PR00300">
    <property type="entry name" value="CLPPROTEASEA"/>
</dbReference>
<dbReference type="GO" id="GO:0006508">
    <property type="term" value="P:proteolysis"/>
    <property type="evidence" value="ECO:0007669"/>
    <property type="project" value="InterPro"/>
</dbReference>
<dbReference type="EMBL" id="JWLZ01000155">
    <property type="protein sequence ID" value="KHT63551.1"/>
    <property type="molecule type" value="Genomic_DNA"/>
</dbReference>
<evidence type="ECO:0000256" key="2">
    <source>
        <dbReference type="ARBA" id="ARBA00022840"/>
    </source>
</evidence>
<dbReference type="SUPFAM" id="SSF140990">
    <property type="entry name" value="FtsH protease domain-like"/>
    <property type="match status" value="1"/>
</dbReference>
<evidence type="ECO:0000313" key="5">
    <source>
        <dbReference type="EMBL" id="KHT63551.1"/>
    </source>
</evidence>
<dbReference type="AlphaFoldDB" id="A0A0B9GXS2"/>
<dbReference type="Proteomes" id="UP000031278">
    <property type="component" value="Unassembled WGS sequence"/>
</dbReference>
<feature type="domain" description="AAA+ ATPase" evidence="4">
    <location>
        <begin position="853"/>
        <end position="992"/>
    </location>
</feature>
<dbReference type="GO" id="GO:0004176">
    <property type="term" value="F:ATP-dependent peptidase activity"/>
    <property type="evidence" value="ECO:0007669"/>
    <property type="project" value="InterPro"/>
</dbReference>
<dbReference type="InterPro" id="IPR003959">
    <property type="entry name" value="ATPase_AAA_core"/>
</dbReference>
<evidence type="ECO:0000259" key="4">
    <source>
        <dbReference type="SMART" id="SM00382"/>
    </source>
</evidence>
<keyword evidence="2" id="KW-0067">ATP-binding</keyword>
<dbReference type="RefSeq" id="WP_039461684.1">
    <property type="nucleotide sequence ID" value="NZ_JWLZ01000155.1"/>
</dbReference>
<dbReference type="SUPFAM" id="SSF52540">
    <property type="entry name" value="P-loop containing nucleoside triphosphate hydrolases"/>
    <property type="match status" value="2"/>
</dbReference>
<feature type="domain" description="AAA+ ATPase" evidence="4">
    <location>
        <begin position="372"/>
        <end position="518"/>
    </location>
</feature>
<dbReference type="InterPro" id="IPR001270">
    <property type="entry name" value="ClpA/B"/>
</dbReference>
<dbReference type="GO" id="GO:0016887">
    <property type="term" value="F:ATP hydrolysis activity"/>
    <property type="evidence" value="ECO:0007669"/>
    <property type="project" value="InterPro"/>
</dbReference>
<evidence type="ECO:0000313" key="6">
    <source>
        <dbReference type="Proteomes" id="UP000031278"/>
    </source>
</evidence>
<keyword evidence="3" id="KW-0175">Coiled coil</keyword>
<organism evidence="5 6">
    <name type="scientific">Photobacterium gaetbulicola</name>
    <dbReference type="NCBI Taxonomy" id="1295392"/>
    <lineage>
        <taxon>Bacteria</taxon>
        <taxon>Pseudomonadati</taxon>
        <taxon>Pseudomonadota</taxon>
        <taxon>Gammaproteobacteria</taxon>
        <taxon>Vibrionales</taxon>
        <taxon>Vibrionaceae</taxon>
        <taxon>Photobacterium</taxon>
    </lineage>
</organism>
<dbReference type="FunFam" id="3.40.50.300:FF:001025">
    <property type="entry name" value="ATPase family, AAA domain-containing 2B"/>
    <property type="match status" value="1"/>
</dbReference>